<accession>A0A8H7P1X5</accession>
<dbReference type="Proteomes" id="UP000639403">
    <property type="component" value="Unassembled WGS sequence"/>
</dbReference>
<dbReference type="AlphaFoldDB" id="A0A8H7P1X5"/>
<name>A0A8H7P1X5_9APHY</name>
<dbReference type="EMBL" id="JADOXO010000100">
    <property type="protein sequence ID" value="KAF9813636.1"/>
    <property type="molecule type" value="Genomic_DNA"/>
</dbReference>
<protein>
    <submittedName>
        <fullName evidence="1">Uncharacterized protein</fullName>
    </submittedName>
</protein>
<evidence type="ECO:0000313" key="1">
    <source>
        <dbReference type="EMBL" id="KAF9813636.1"/>
    </source>
</evidence>
<sequence length="294" mass="32910">MASEVAALMDDHQQAVSLGRHVDRVLFDEVPFLPDARYVSVDIYDHEKLRIDAGAIHGIMEGSEFSIHQHNHRGSLNPVLATYSAIEVYPTCRRASSDLKIIDDAARFHLHLHRRNPERPLRGLVSMEIFQLDASTWTRISGNLLVNGKAEIVYDEKATLYTIVLHNRSDYDLWPYLAYMDATGYGISMICHPDLSSSTDPPFRKHSQMAVGEDPDDSAFTFALGDGAEVGAGFLKLFVSSTFTPMTFIEQGPPSVASKVPRMRKARDTQPTQTDLWDSVMACITVVRKSGRER</sequence>
<evidence type="ECO:0000313" key="2">
    <source>
        <dbReference type="Proteomes" id="UP000639403"/>
    </source>
</evidence>
<comment type="caution">
    <text evidence="1">The sequence shown here is derived from an EMBL/GenBank/DDBJ whole genome shotgun (WGS) entry which is preliminary data.</text>
</comment>
<organism evidence="1 2">
    <name type="scientific">Rhodonia placenta</name>
    <dbReference type="NCBI Taxonomy" id="104341"/>
    <lineage>
        <taxon>Eukaryota</taxon>
        <taxon>Fungi</taxon>
        <taxon>Dikarya</taxon>
        <taxon>Basidiomycota</taxon>
        <taxon>Agaricomycotina</taxon>
        <taxon>Agaricomycetes</taxon>
        <taxon>Polyporales</taxon>
        <taxon>Adustoporiaceae</taxon>
        <taxon>Rhodonia</taxon>
    </lineage>
</organism>
<reference evidence="1" key="2">
    <citation type="journal article" name="Front. Microbiol.">
        <title>Degradative Capacity of Two Strains of Rhodonia placenta: From Phenotype to Genotype.</title>
        <authorList>
            <person name="Kolle M."/>
            <person name="Horta M.A.C."/>
            <person name="Nowrousian M."/>
            <person name="Ohm R.A."/>
            <person name="Benz J.P."/>
            <person name="Pilgard A."/>
        </authorList>
    </citation>
    <scope>NUCLEOTIDE SEQUENCE</scope>
    <source>
        <strain evidence="1">FPRL280</strain>
    </source>
</reference>
<proteinExistence type="predicted"/>
<gene>
    <name evidence="1" type="ORF">IEO21_05468</name>
</gene>
<reference evidence="1" key="1">
    <citation type="submission" date="2020-11" db="EMBL/GenBank/DDBJ databases">
        <authorList>
            <person name="Koelle M."/>
            <person name="Horta M.A.C."/>
            <person name="Nowrousian M."/>
            <person name="Ohm R.A."/>
            <person name="Benz P."/>
            <person name="Pilgard A."/>
        </authorList>
    </citation>
    <scope>NUCLEOTIDE SEQUENCE</scope>
    <source>
        <strain evidence="1">FPRL280</strain>
    </source>
</reference>